<feature type="compositionally biased region" description="Polar residues" evidence="2">
    <location>
        <begin position="315"/>
        <end position="339"/>
    </location>
</feature>
<evidence type="ECO:0000313" key="3">
    <source>
        <dbReference type="EMBL" id="KAF5826996.1"/>
    </source>
</evidence>
<dbReference type="Proteomes" id="UP000815325">
    <property type="component" value="Unassembled WGS sequence"/>
</dbReference>
<gene>
    <name evidence="3" type="ORF">DUNSADRAFT_1545</name>
</gene>
<feature type="compositionally biased region" description="Polar residues" evidence="2">
    <location>
        <begin position="439"/>
        <end position="450"/>
    </location>
</feature>
<sequence length="601" mass="63944">LSKACHEKNYFAARALAAERTIADQLHFHCCLDDPDKRVCRELRALKTLEVDTDKDVSLYKAKDQSVAEEPDDASLLPSLQKPPQQQQRQGRYARPGSSASSKQACPQVPTASAVASVTDAAIQVHPEPATPTVVVSSNAQQSNADVQTDTKAAAMAAELEAQLAKARANLGVAQENITALEQESRRLECALQSEQKAAQASAAEVGTLKQEVAVIKGVSDETANQAASLMQALGEAQAHNAKLLADLATKEDLVVLLTQQLGDLQAAAGTQPTSAPRAPQPPLNLPSSAPAEQHDHSPVQQHDHSPELQHDHSPVQQHGHNPMQQHGNSPVTGPYSAQQHDHSPVQRHAGACPRQRLLCDEQGTPCSWQAASEQAMMHRSKDGDQTLCDGGRVPRAVTGTQSHECAEGPGVAASLQDLPVPQPLTSSSPCKQDGADSPASSSSTVTAQYGASGLLFGGEESKEDGVESAPHQGSCQEYAINGQKKPQQLSLHCSSSSSSARSNNSSVAPSTPAASTPGRLMRTSANMTPKTRLELQQKQQQQQQQQQLDREALEESKRRLSRTPPKARVVSNGVNWGRGGSIEAFGEGGTTVMSIVQRFR</sequence>
<dbReference type="EMBL" id="MU070628">
    <property type="protein sequence ID" value="KAF5826996.1"/>
    <property type="molecule type" value="Genomic_DNA"/>
</dbReference>
<evidence type="ECO:0000313" key="4">
    <source>
        <dbReference type="Proteomes" id="UP000815325"/>
    </source>
</evidence>
<comment type="caution">
    <text evidence="3">The sequence shown here is derived from an EMBL/GenBank/DDBJ whole genome shotgun (WGS) entry which is preliminary data.</text>
</comment>
<proteinExistence type="predicted"/>
<feature type="compositionally biased region" description="Basic and acidic residues" evidence="2">
    <location>
        <begin position="549"/>
        <end position="559"/>
    </location>
</feature>
<feature type="coiled-coil region" evidence="1">
    <location>
        <begin position="157"/>
        <end position="198"/>
    </location>
</feature>
<name>A0ABQ7FXB1_DUNSA</name>
<keyword evidence="1" id="KW-0175">Coiled coil</keyword>
<feature type="compositionally biased region" description="Low complexity" evidence="2">
    <location>
        <begin position="76"/>
        <end position="90"/>
    </location>
</feature>
<feature type="region of interest" description="Disordered" evidence="2">
    <location>
        <begin position="380"/>
        <end position="473"/>
    </location>
</feature>
<feature type="compositionally biased region" description="Low complexity" evidence="2">
    <location>
        <begin position="537"/>
        <end position="548"/>
    </location>
</feature>
<feature type="region of interest" description="Disordered" evidence="2">
    <location>
        <begin position="487"/>
        <end position="575"/>
    </location>
</feature>
<feature type="non-terminal residue" evidence="3">
    <location>
        <position position="1"/>
    </location>
</feature>
<organism evidence="3 4">
    <name type="scientific">Dunaliella salina</name>
    <name type="common">Green alga</name>
    <name type="synonym">Protococcus salinus</name>
    <dbReference type="NCBI Taxonomy" id="3046"/>
    <lineage>
        <taxon>Eukaryota</taxon>
        <taxon>Viridiplantae</taxon>
        <taxon>Chlorophyta</taxon>
        <taxon>core chlorophytes</taxon>
        <taxon>Chlorophyceae</taxon>
        <taxon>CS clade</taxon>
        <taxon>Chlamydomonadales</taxon>
        <taxon>Dunaliellaceae</taxon>
        <taxon>Dunaliella</taxon>
    </lineage>
</organism>
<evidence type="ECO:0000256" key="1">
    <source>
        <dbReference type="SAM" id="Coils"/>
    </source>
</evidence>
<evidence type="ECO:0000256" key="2">
    <source>
        <dbReference type="SAM" id="MobiDB-lite"/>
    </source>
</evidence>
<feature type="region of interest" description="Disordered" evidence="2">
    <location>
        <begin position="268"/>
        <end position="349"/>
    </location>
</feature>
<feature type="region of interest" description="Disordered" evidence="2">
    <location>
        <begin position="63"/>
        <end position="108"/>
    </location>
</feature>
<feature type="compositionally biased region" description="Low complexity" evidence="2">
    <location>
        <begin position="495"/>
        <end position="518"/>
    </location>
</feature>
<protein>
    <submittedName>
        <fullName evidence="3">Uncharacterized protein</fullName>
    </submittedName>
</protein>
<reference evidence="3" key="1">
    <citation type="submission" date="2017-08" db="EMBL/GenBank/DDBJ databases">
        <authorList>
            <person name="Polle J.E."/>
            <person name="Barry K."/>
            <person name="Cushman J."/>
            <person name="Schmutz J."/>
            <person name="Tran D."/>
            <person name="Hathwaick L.T."/>
            <person name="Yim W.C."/>
            <person name="Jenkins J."/>
            <person name="Mckie-Krisberg Z.M."/>
            <person name="Prochnik S."/>
            <person name="Lindquist E."/>
            <person name="Dockter R.B."/>
            <person name="Adam C."/>
            <person name="Molina H."/>
            <person name="Bunkerborg J."/>
            <person name="Jin E."/>
            <person name="Buchheim M."/>
            <person name="Magnuson J."/>
        </authorList>
    </citation>
    <scope>NUCLEOTIDE SEQUENCE</scope>
    <source>
        <strain evidence="3">CCAP 19/18</strain>
    </source>
</reference>
<feature type="compositionally biased region" description="Basic and acidic residues" evidence="2">
    <location>
        <begin position="293"/>
        <end position="314"/>
    </location>
</feature>
<accession>A0ABQ7FXB1</accession>
<keyword evidence="4" id="KW-1185">Reference proteome</keyword>